<comment type="caution">
    <text evidence="10">The sequence shown here is derived from an EMBL/GenBank/DDBJ whole genome shotgun (WGS) entry which is preliminary data.</text>
</comment>
<keyword evidence="7" id="KW-0695">RNA-directed DNA polymerase</keyword>
<dbReference type="InterPro" id="IPR000477">
    <property type="entry name" value="RT_dom"/>
</dbReference>
<dbReference type="InterPro" id="IPR056924">
    <property type="entry name" value="SH3_Tf2-1"/>
</dbReference>
<dbReference type="PANTHER" id="PTHR37984">
    <property type="entry name" value="PROTEIN CBG26694"/>
    <property type="match status" value="1"/>
</dbReference>
<evidence type="ECO:0000256" key="1">
    <source>
        <dbReference type="ARBA" id="ARBA00022670"/>
    </source>
</evidence>
<protein>
    <recommendedName>
        <fullName evidence="9">Reverse transcriptase domain-containing protein</fullName>
    </recommendedName>
</protein>
<dbReference type="InterPro" id="IPR012337">
    <property type="entry name" value="RNaseH-like_sf"/>
</dbReference>
<accession>A0AAD8QVL0</accession>
<dbReference type="GO" id="GO:0006508">
    <property type="term" value="P:proteolysis"/>
    <property type="evidence" value="ECO:0007669"/>
    <property type="project" value="UniProtKB-KW"/>
</dbReference>
<keyword evidence="11" id="KW-1185">Reference proteome</keyword>
<organism evidence="10 11">
    <name type="scientific">Lolium multiflorum</name>
    <name type="common">Italian ryegrass</name>
    <name type="synonym">Lolium perenne subsp. multiflorum</name>
    <dbReference type="NCBI Taxonomy" id="4521"/>
    <lineage>
        <taxon>Eukaryota</taxon>
        <taxon>Viridiplantae</taxon>
        <taxon>Streptophyta</taxon>
        <taxon>Embryophyta</taxon>
        <taxon>Tracheophyta</taxon>
        <taxon>Spermatophyta</taxon>
        <taxon>Magnoliopsida</taxon>
        <taxon>Liliopsida</taxon>
        <taxon>Poales</taxon>
        <taxon>Poaceae</taxon>
        <taxon>BOP clade</taxon>
        <taxon>Pooideae</taxon>
        <taxon>Poodae</taxon>
        <taxon>Poeae</taxon>
        <taxon>Poeae Chloroplast Group 2 (Poeae type)</taxon>
        <taxon>Loliodinae</taxon>
        <taxon>Loliinae</taxon>
        <taxon>Lolium</taxon>
    </lineage>
</organism>
<dbReference type="Pfam" id="PF00078">
    <property type="entry name" value="RVT_1"/>
    <property type="match status" value="1"/>
</dbReference>
<dbReference type="SUPFAM" id="SSF53098">
    <property type="entry name" value="Ribonuclease H-like"/>
    <property type="match status" value="1"/>
</dbReference>
<dbReference type="Gene3D" id="3.30.70.270">
    <property type="match status" value="2"/>
</dbReference>
<evidence type="ECO:0000256" key="2">
    <source>
        <dbReference type="ARBA" id="ARBA00022679"/>
    </source>
</evidence>
<evidence type="ECO:0000259" key="9">
    <source>
        <dbReference type="PROSITE" id="PS50878"/>
    </source>
</evidence>
<dbReference type="Pfam" id="PF17917">
    <property type="entry name" value="RT_RNaseH"/>
    <property type="match status" value="1"/>
</dbReference>
<dbReference type="CDD" id="cd09274">
    <property type="entry name" value="RNase_HI_RT_Ty3"/>
    <property type="match status" value="1"/>
</dbReference>
<evidence type="ECO:0000256" key="6">
    <source>
        <dbReference type="ARBA" id="ARBA00022801"/>
    </source>
</evidence>
<dbReference type="CDD" id="cd01647">
    <property type="entry name" value="RT_LTR"/>
    <property type="match status" value="1"/>
</dbReference>
<dbReference type="InterPro" id="IPR050951">
    <property type="entry name" value="Retrovirus_Pol_polyprotein"/>
</dbReference>
<evidence type="ECO:0000256" key="8">
    <source>
        <dbReference type="SAM" id="MobiDB-lite"/>
    </source>
</evidence>
<dbReference type="FunFam" id="3.10.10.10:FF:000007">
    <property type="entry name" value="Retrovirus-related Pol polyprotein from transposon 17.6-like Protein"/>
    <property type="match status" value="1"/>
</dbReference>
<dbReference type="FunFam" id="3.10.20.370:FF:000001">
    <property type="entry name" value="Retrovirus-related Pol polyprotein from transposon 17.6-like protein"/>
    <property type="match status" value="1"/>
</dbReference>
<dbReference type="SUPFAM" id="SSF56672">
    <property type="entry name" value="DNA/RNA polymerases"/>
    <property type="match status" value="1"/>
</dbReference>
<feature type="domain" description="Reverse transcriptase" evidence="9">
    <location>
        <begin position="432"/>
        <end position="612"/>
    </location>
</feature>
<dbReference type="Gene3D" id="3.10.10.10">
    <property type="entry name" value="HIV Type 1 Reverse Transcriptase, subunit A, domain 1"/>
    <property type="match status" value="1"/>
</dbReference>
<evidence type="ECO:0000256" key="4">
    <source>
        <dbReference type="ARBA" id="ARBA00022722"/>
    </source>
</evidence>
<gene>
    <name evidence="10" type="ORF">QYE76_033409</name>
</gene>
<dbReference type="InterPro" id="IPR025452">
    <property type="entry name" value="DUF4218"/>
</dbReference>
<dbReference type="Gene3D" id="3.10.20.370">
    <property type="match status" value="1"/>
</dbReference>
<name>A0AAD8QVL0_LOLMU</name>
<dbReference type="FunFam" id="3.30.70.270:FF:000020">
    <property type="entry name" value="Transposon Tf2-6 polyprotein-like Protein"/>
    <property type="match status" value="1"/>
</dbReference>
<dbReference type="InterPro" id="IPR036397">
    <property type="entry name" value="RNaseH_sf"/>
</dbReference>
<reference evidence="10" key="1">
    <citation type="submission" date="2023-07" db="EMBL/GenBank/DDBJ databases">
        <title>A chromosome-level genome assembly of Lolium multiflorum.</title>
        <authorList>
            <person name="Chen Y."/>
            <person name="Copetti D."/>
            <person name="Kolliker R."/>
            <person name="Studer B."/>
        </authorList>
    </citation>
    <scope>NUCLEOTIDE SEQUENCE</scope>
    <source>
        <strain evidence="10">02402/16</strain>
        <tissue evidence="10">Leaf</tissue>
    </source>
</reference>
<dbReference type="Proteomes" id="UP001231189">
    <property type="component" value="Unassembled WGS sequence"/>
</dbReference>
<dbReference type="InterPro" id="IPR043502">
    <property type="entry name" value="DNA/RNA_pol_sf"/>
</dbReference>
<evidence type="ECO:0000256" key="3">
    <source>
        <dbReference type="ARBA" id="ARBA00022695"/>
    </source>
</evidence>
<dbReference type="GO" id="GO:0003676">
    <property type="term" value="F:nucleic acid binding"/>
    <property type="evidence" value="ECO:0007669"/>
    <property type="project" value="InterPro"/>
</dbReference>
<dbReference type="GO" id="GO:0003964">
    <property type="term" value="F:RNA-directed DNA polymerase activity"/>
    <property type="evidence" value="ECO:0007669"/>
    <property type="project" value="UniProtKB-KW"/>
</dbReference>
<feature type="region of interest" description="Disordered" evidence="8">
    <location>
        <begin position="51"/>
        <end position="70"/>
    </location>
</feature>
<proteinExistence type="predicted"/>
<dbReference type="InterPro" id="IPR043128">
    <property type="entry name" value="Rev_trsase/Diguanyl_cyclase"/>
</dbReference>
<evidence type="ECO:0000313" key="11">
    <source>
        <dbReference type="Proteomes" id="UP001231189"/>
    </source>
</evidence>
<dbReference type="InterPro" id="IPR041373">
    <property type="entry name" value="RT_RNaseH"/>
</dbReference>
<keyword evidence="6" id="KW-0378">Hydrolase</keyword>
<keyword evidence="3" id="KW-0548">Nucleotidyltransferase</keyword>
<dbReference type="Pfam" id="PF24626">
    <property type="entry name" value="SH3_Tf2-1"/>
    <property type="match status" value="1"/>
</dbReference>
<dbReference type="Pfam" id="PF13960">
    <property type="entry name" value="DUF4218"/>
    <property type="match status" value="1"/>
</dbReference>
<evidence type="ECO:0000256" key="5">
    <source>
        <dbReference type="ARBA" id="ARBA00022759"/>
    </source>
</evidence>
<sequence length="1125" mass="130560">MWKKKSIFWELEYWKVLEVRSAIDVMHLTKNLCVNILGFLGVYGKSKDTTEAREDQKHHKGRDGNHPGKFEGPASYALTKQEKEIFFEALFSIKKVMDPETLSGLQADVVECLVSFELLFPPSFFNIMTHLLVHLVEEIIILGPVFLHNMFPFERFMGVLKKYVHNRARPEGSISKGYGTEEVIEFCVDFLPDLKPIGVPESRYEGRLTGKGTLGRKAKVWRDKISFNQAHYTVLYNSSLVAPYIEKHKNVLREINPGQPESLITRQHMNTFGSWLQRHLMNTTVVEQLYLLAKLPSSNICTFQGYEINGNTFYTIDQDKKSTNQNSGVRFDAKDENGQTTTYYGYIEEIWELDYGPTFKVPLFRCKWVKLNGVQVDDKYDVFPEELPGMPPDRSVDFVIELVPGTAPVSRRPYRMPPEELVELKKQLAELEEKNFIQPSTSSWGCPTLFVKKRDTNIPRLVIDYRPLNAVTIKNKYPLPIINDLFDQLSGATVFSKMDLRSGYHQIKIRKEDIPKTAFTTRYGLYEYTVMSFGLTNAPATFMRLMNSVFMEYLDKFVVVYIDDILIYSKTEDEHDEHLRLVLTKLREHRLYAKFSKCEFWLKELIFLGHVISEKGVAVIPDKVQAVLDWKTPKSAKEIRSFLGLAGYYRRFIENFSKIAKPMTDLLKKDKKFEWSEKAEESFQVLKTKLTTAPVLVLPDTSKDFVVYCDASLQGLGCVLMQDGHVVAYASRQLKPHELNYPTHDLELAAVIHALKQWRPYLYGNRCELYSDHQSLKYLFTQPDLNNRQRRWLEVIKDYDLGLNYKPGKANVVADALSRKSYCNNLMVKQAQPSLYEELAKLNLEIVPSGFLANLEVKPSLEDQINKAQKQDSGITEIKKNIASGVAKCFSIDDQDWEKCLPFAEFTYNNSFQSSLGMAPFEALYGRRCRTPLNWSETGERKFFGPDIINEAEDQVRIIRERLKTAQSRQKSYYDRHHQEVKYEIGDQAYLRVTPLKGVRRFGIKGKLAPRYVGPFRVLAKRGNVSYKLELPSNFPEVHDVFHVSQLKRCFKDPIRGVDHETLDLQEDLTYREHPVRILDEAERKTRRQSIKFLKVQWSNHSEQEATWEREDRLRSEYPSFFSKI</sequence>
<dbReference type="GO" id="GO:0004519">
    <property type="term" value="F:endonuclease activity"/>
    <property type="evidence" value="ECO:0007669"/>
    <property type="project" value="UniProtKB-KW"/>
</dbReference>
<dbReference type="PROSITE" id="PS50878">
    <property type="entry name" value="RT_POL"/>
    <property type="match status" value="1"/>
</dbReference>
<keyword evidence="4" id="KW-0540">Nuclease</keyword>
<dbReference type="PANTHER" id="PTHR37984:SF5">
    <property type="entry name" value="PROTEIN NYNRIN-LIKE"/>
    <property type="match status" value="1"/>
</dbReference>
<evidence type="ECO:0000256" key="7">
    <source>
        <dbReference type="ARBA" id="ARBA00022918"/>
    </source>
</evidence>
<keyword evidence="2" id="KW-0808">Transferase</keyword>
<dbReference type="EMBL" id="JAUUTY010000007">
    <property type="protein sequence ID" value="KAK1609736.1"/>
    <property type="molecule type" value="Genomic_DNA"/>
</dbReference>
<keyword evidence="1" id="KW-0645">Protease</keyword>
<evidence type="ECO:0000313" key="10">
    <source>
        <dbReference type="EMBL" id="KAK1609736.1"/>
    </source>
</evidence>
<dbReference type="GO" id="GO:0008233">
    <property type="term" value="F:peptidase activity"/>
    <property type="evidence" value="ECO:0007669"/>
    <property type="project" value="UniProtKB-KW"/>
</dbReference>
<dbReference type="AlphaFoldDB" id="A0AAD8QVL0"/>
<dbReference type="Gene3D" id="3.30.420.10">
    <property type="entry name" value="Ribonuclease H-like superfamily/Ribonuclease H"/>
    <property type="match status" value="1"/>
</dbReference>
<feature type="compositionally biased region" description="Basic and acidic residues" evidence="8">
    <location>
        <begin position="51"/>
        <end position="69"/>
    </location>
</feature>
<keyword evidence="5" id="KW-0255">Endonuclease</keyword>